<name>A0A9Q0K1N2_9MAGN</name>
<dbReference type="EMBL" id="JAMYWD010000010">
    <property type="protein sequence ID" value="KAJ4958218.1"/>
    <property type="molecule type" value="Genomic_DNA"/>
</dbReference>
<organism evidence="1 2">
    <name type="scientific">Protea cynaroides</name>
    <dbReference type="NCBI Taxonomy" id="273540"/>
    <lineage>
        <taxon>Eukaryota</taxon>
        <taxon>Viridiplantae</taxon>
        <taxon>Streptophyta</taxon>
        <taxon>Embryophyta</taxon>
        <taxon>Tracheophyta</taxon>
        <taxon>Spermatophyta</taxon>
        <taxon>Magnoliopsida</taxon>
        <taxon>Proteales</taxon>
        <taxon>Proteaceae</taxon>
        <taxon>Protea</taxon>
    </lineage>
</organism>
<protein>
    <submittedName>
        <fullName evidence="1">Uncharacterized protein</fullName>
    </submittedName>
</protein>
<evidence type="ECO:0000313" key="1">
    <source>
        <dbReference type="EMBL" id="KAJ4958218.1"/>
    </source>
</evidence>
<gene>
    <name evidence="1" type="ORF">NE237_025329</name>
</gene>
<dbReference type="Proteomes" id="UP001141806">
    <property type="component" value="Unassembled WGS sequence"/>
</dbReference>
<reference evidence="1" key="1">
    <citation type="journal article" date="2023" name="Plant J.">
        <title>The genome of the king protea, Protea cynaroides.</title>
        <authorList>
            <person name="Chang J."/>
            <person name="Duong T.A."/>
            <person name="Schoeman C."/>
            <person name="Ma X."/>
            <person name="Roodt D."/>
            <person name="Barker N."/>
            <person name="Li Z."/>
            <person name="Van de Peer Y."/>
            <person name="Mizrachi E."/>
        </authorList>
    </citation>
    <scope>NUCLEOTIDE SEQUENCE</scope>
    <source>
        <tissue evidence="1">Young leaves</tissue>
    </source>
</reference>
<comment type="caution">
    <text evidence="1">The sequence shown here is derived from an EMBL/GenBank/DDBJ whole genome shotgun (WGS) entry which is preliminary data.</text>
</comment>
<proteinExistence type="predicted"/>
<dbReference type="AlphaFoldDB" id="A0A9Q0K1N2"/>
<sequence>MILSLAGIVAEMGFVRNAEEIGLKERWSTGNGYAETCERDGKQGGRNKFMEPPSLYCFIDLHQAGNRLWDKRIGAVVSSYILAGALPSQQFGIVQGKIYPVKSMAGAWQ</sequence>
<accession>A0A9Q0K1N2</accession>
<keyword evidence="2" id="KW-1185">Reference proteome</keyword>
<evidence type="ECO:0000313" key="2">
    <source>
        <dbReference type="Proteomes" id="UP001141806"/>
    </source>
</evidence>